<feature type="compositionally biased region" description="Polar residues" evidence="1">
    <location>
        <begin position="200"/>
        <end position="211"/>
    </location>
</feature>
<dbReference type="AlphaFoldDB" id="A0A9P6JM36"/>
<evidence type="ECO:0000313" key="2">
    <source>
        <dbReference type="EMBL" id="KAF9525751.1"/>
    </source>
</evidence>
<dbReference type="OrthoDB" id="5314275at2759"/>
<dbReference type="Proteomes" id="UP000807306">
    <property type="component" value="Unassembled WGS sequence"/>
</dbReference>
<sequence length="244" mass="26658">MDSSPPPIFPAPGSPQLQVSGAGGFTAANYAPTPPGYSSSLVASHPDSPPPSFSRSRTPGLSYAQFKPTFLVARSTTLHKGFPMTSPPGHDDVHPFITHDINEVDWLQFLSDIRAAGSLTDKDLRRSHLPIISIIPIVGSLSAYGIQKYMKSRKETVVVKLIDSWNHHFFEPRKIRIILMKGSVKLSGADERPIGDLHSPTPNMSPWTMTMGQEADVKPDKGKQKATSSGDQSDETFRLFIVPI</sequence>
<comment type="caution">
    <text evidence="2">The sequence shown here is derived from an EMBL/GenBank/DDBJ whole genome shotgun (WGS) entry which is preliminary data.</text>
</comment>
<feature type="region of interest" description="Disordered" evidence="1">
    <location>
        <begin position="190"/>
        <end position="236"/>
    </location>
</feature>
<dbReference type="Pfam" id="PF15496">
    <property type="entry name" value="DUF4646"/>
    <property type="match status" value="1"/>
</dbReference>
<feature type="region of interest" description="Disordered" evidence="1">
    <location>
        <begin position="1"/>
        <end position="58"/>
    </location>
</feature>
<dbReference type="InterPro" id="IPR028018">
    <property type="entry name" value="DUF4646"/>
</dbReference>
<accession>A0A9P6JM36</accession>
<reference evidence="2" key="1">
    <citation type="submission" date="2020-11" db="EMBL/GenBank/DDBJ databases">
        <authorList>
            <consortium name="DOE Joint Genome Institute"/>
            <person name="Ahrendt S."/>
            <person name="Riley R."/>
            <person name="Andreopoulos W."/>
            <person name="Labutti K."/>
            <person name="Pangilinan J."/>
            <person name="Ruiz-Duenas F.J."/>
            <person name="Barrasa J.M."/>
            <person name="Sanchez-Garcia M."/>
            <person name="Camarero S."/>
            <person name="Miyauchi S."/>
            <person name="Serrano A."/>
            <person name="Linde D."/>
            <person name="Babiker R."/>
            <person name="Drula E."/>
            <person name="Ayuso-Fernandez I."/>
            <person name="Pacheco R."/>
            <person name="Padilla G."/>
            <person name="Ferreira P."/>
            <person name="Barriuso J."/>
            <person name="Kellner H."/>
            <person name="Castanera R."/>
            <person name="Alfaro M."/>
            <person name="Ramirez L."/>
            <person name="Pisabarro A.G."/>
            <person name="Kuo A."/>
            <person name="Tritt A."/>
            <person name="Lipzen A."/>
            <person name="He G."/>
            <person name="Yan M."/>
            <person name="Ng V."/>
            <person name="Cullen D."/>
            <person name="Martin F."/>
            <person name="Rosso M.-N."/>
            <person name="Henrissat B."/>
            <person name="Hibbett D."/>
            <person name="Martinez A.T."/>
            <person name="Grigoriev I.V."/>
        </authorList>
    </citation>
    <scope>NUCLEOTIDE SEQUENCE</scope>
    <source>
        <strain evidence="2">CBS 506.95</strain>
    </source>
</reference>
<organism evidence="2 3">
    <name type="scientific">Crepidotus variabilis</name>
    <dbReference type="NCBI Taxonomy" id="179855"/>
    <lineage>
        <taxon>Eukaryota</taxon>
        <taxon>Fungi</taxon>
        <taxon>Dikarya</taxon>
        <taxon>Basidiomycota</taxon>
        <taxon>Agaricomycotina</taxon>
        <taxon>Agaricomycetes</taxon>
        <taxon>Agaricomycetidae</taxon>
        <taxon>Agaricales</taxon>
        <taxon>Agaricineae</taxon>
        <taxon>Crepidotaceae</taxon>
        <taxon>Crepidotus</taxon>
    </lineage>
</organism>
<proteinExistence type="predicted"/>
<protein>
    <submittedName>
        <fullName evidence="2">Uncharacterized protein</fullName>
    </submittedName>
</protein>
<feature type="compositionally biased region" description="Pro residues" evidence="1">
    <location>
        <begin position="1"/>
        <end position="13"/>
    </location>
</feature>
<keyword evidence="3" id="KW-1185">Reference proteome</keyword>
<evidence type="ECO:0000256" key="1">
    <source>
        <dbReference type="SAM" id="MobiDB-lite"/>
    </source>
</evidence>
<evidence type="ECO:0000313" key="3">
    <source>
        <dbReference type="Proteomes" id="UP000807306"/>
    </source>
</evidence>
<gene>
    <name evidence="2" type="ORF">CPB83DRAFT_771568</name>
</gene>
<dbReference type="EMBL" id="MU157880">
    <property type="protein sequence ID" value="KAF9525751.1"/>
    <property type="molecule type" value="Genomic_DNA"/>
</dbReference>
<name>A0A9P6JM36_9AGAR</name>